<reference evidence="3" key="2">
    <citation type="submission" date="2016-10" db="EMBL/GenBank/DDBJ databases">
        <authorList>
            <person name="de Groot N.N."/>
        </authorList>
    </citation>
    <scope>NUCLEOTIDE SEQUENCE [LARGE SCALE GENOMIC DNA]</scope>
    <source>
        <strain evidence="3">KHGC19</strain>
    </source>
</reference>
<dbReference type="RefSeq" id="WP_078687871.1">
    <property type="nucleotide sequence ID" value="NZ_FNWT01000012.1"/>
</dbReference>
<dbReference type="Proteomes" id="UP000199135">
    <property type="component" value="Unassembled WGS sequence"/>
</dbReference>
<gene>
    <name evidence="3" type="ORF">SAMN05216446_0524</name>
    <name evidence="2" type="ORF">SAMN05216447_11217</name>
</gene>
<protein>
    <submittedName>
        <fullName evidence="3">Uncharacterized conserved protein YloU, alkaline shock protein (Asp23) family</fullName>
    </submittedName>
</protein>
<dbReference type="EMBL" id="FOGP01000001">
    <property type="protein sequence ID" value="SER35954.1"/>
    <property type="molecule type" value="Genomic_DNA"/>
</dbReference>
<dbReference type="PANTHER" id="PTHR34297:SF2">
    <property type="entry name" value="ASP23_GLS24 FAMILY ENVELOPE STRESS RESPONSE PROTEIN"/>
    <property type="match status" value="1"/>
</dbReference>
<organism evidence="3 4">
    <name type="scientific">Parafannyhessea umbonata</name>
    <dbReference type="NCBI Taxonomy" id="604330"/>
    <lineage>
        <taxon>Bacteria</taxon>
        <taxon>Bacillati</taxon>
        <taxon>Actinomycetota</taxon>
        <taxon>Coriobacteriia</taxon>
        <taxon>Coriobacteriales</taxon>
        <taxon>Atopobiaceae</taxon>
        <taxon>Parafannyhessea</taxon>
    </lineage>
</organism>
<dbReference type="Pfam" id="PF03780">
    <property type="entry name" value="Asp23"/>
    <property type="match status" value="1"/>
</dbReference>
<dbReference type="PANTHER" id="PTHR34297">
    <property type="entry name" value="HYPOTHETICAL CYTOSOLIC PROTEIN-RELATED"/>
    <property type="match status" value="1"/>
</dbReference>
<dbReference type="InterPro" id="IPR005531">
    <property type="entry name" value="Asp23"/>
</dbReference>
<evidence type="ECO:0000313" key="5">
    <source>
        <dbReference type="Proteomes" id="UP000199135"/>
    </source>
</evidence>
<dbReference type="EMBL" id="FNWT01000012">
    <property type="protein sequence ID" value="SEH67780.1"/>
    <property type="molecule type" value="Genomic_DNA"/>
</dbReference>
<dbReference type="AlphaFoldDB" id="A0A1H9NJ00"/>
<reference evidence="4 5" key="1">
    <citation type="submission" date="2016-10" db="EMBL/GenBank/DDBJ databases">
        <authorList>
            <person name="Varghese N."/>
            <person name="Submissions S."/>
        </authorList>
    </citation>
    <scope>NUCLEOTIDE SEQUENCE [LARGE SCALE GENOMIC DNA]</scope>
    <source>
        <strain evidence="4">KHGC19</strain>
        <strain evidence="2 5">WCP15</strain>
    </source>
</reference>
<comment type="similarity">
    <text evidence="1">Belongs to the asp23 family.</text>
</comment>
<evidence type="ECO:0000313" key="2">
    <source>
        <dbReference type="EMBL" id="SEH67780.1"/>
    </source>
</evidence>
<keyword evidence="5" id="KW-1185">Reference proteome</keyword>
<evidence type="ECO:0000313" key="3">
    <source>
        <dbReference type="EMBL" id="SER35954.1"/>
    </source>
</evidence>
<name>A0A1H9NJ00_9ACTN</name>
<proteinExistence type="inferred from homology"/>
<evidence type="ECO:0000313" key="4">
    <source>
        <dbReference type="Proteomes" id="UP000199128"/>
    </source>
</evidence>
<accession>A0A1H9NJ00</accession>
<dbReference type="Proteomes" id="UP000199128">
    <property type="component" value="Unassembled WGS sequence"/>
</dbReference>
<evidence type="ECO:0000256" key="1">
    <source>
        <dbReference type="ARBA" id="ARBA00005721"/>
    </source>
</evidence>
<sequence length="114" mass="12105">MASVVPGELRVSNDCIADLAGYAALECYGVVGMAVTDEQDGVTVLLPARRLRKGIGVTAVDGGVKVDLHVVVEQGVNMSSVSDNLVSSVKFILKQIAELDDVEVRVHIEGIRTR</sequence>